<dbReference type="EMBL" id="FOXU01000004">
    <property type="protein sequence ID" value="SFQ52281.1"/>
    <property type="molecule type" value="Genomic_DNA"/>
</dbReference>
<keyword evidence="3" id="KW-1185">Reference proteome</keyword>
<dbReference type="SUPFAM" id="SSF51735">
    <property type="entry name" value="NAD(P)-binding Rossmann-fold domains"/>
    <property type="match status" value="1"/>
</dbReference>
<dbReference type="Pfam" id="PF01408">
    <property type="entry name" value="GFO_IDH_MocA"/>
    <property type="match status" value="1"/>
</dbReference>
<organism evidence="2 3">
    <name type="scientific">Psychrobacillus psychrotolerans</name>
    <dbReference type="NCBI Taxonomy" id="126156"/>
    <lineage>
        <taxon>Bacteria</taxon>
        <taxon>Bacillati</taxon>
        <taxon>Bacillota</taxon>
        <taxon>Bacilli</taxon>
        <taxon>Bacillales</taxon>
        <taxon>Bacillaceae</taxon>
        <taxon>Psychrobacillus</taxon>
    </lineage>
</organism>
<dbReference type="Gene3D" id="3.40.50.720">
    <property type="entry name" value="NAD(P)-binding Rossmann-like Domain"/>
    <property type="match status" value="1"/>
</dbReference>
<dbReference type="GO" id="GO:0000166">
    <property type="term" value="F:nucleotide binding"/>
    <property type="evidence" value="ECO:0007669"/>
    <property type="project" value="InterPro"/>
</dbReference>
<dbReference type="OrthoDB" id="128220at2"/>
<evidence type="ECO:0000313" key="2">
    <source>
        <dbReference type="EMBL" id="SFQ52281.1"/>
    </source>
</evidence>
<feature type="domain" description="Gfo/Idh/MocA-like oxidoreductase N-terminal" evidence="1">
    <location>
        <begin position="26"/>
        <end position="127"/>
    </location>
</feature>
<dbReference type="STRING" id="126156.SAMN05421670_2457"/>
<gene>
    <name evidence="2" type="ORF">SAMN05421670_2457</name>
</gene>
<accession>A0A1I5Z759</accession>
<evidence type="ECO:0000259" key="1">
    <source>
        <dbReference type="Pfam" id="PF01408"/>
    </source>
</evidence>
<dbReference type="InterPro" id="IPR036291">
    <property type="entry name" value="NAD(P)-bd_dom_sf"/>
</dbReference>
<protein>
    <submittedName>
        <fullName evidence="2">Predicted dehydrogenase</fullName>
    </submittedName>
</protein>
<dbReference type="AlphaFoldDB" id="A0A1I5Z759"/>
<proteinExistence type="predicted"/>
<dbReference type="Proteomes" id="UP000198734">
    <property type="component" value="Unassembled WGS sequence"/>
</dbReference>
<evidence type="ECO:0000313" key="3">
    <source>
        <dbReference type="Proteomes" id="UP000198734"/>
    </source>
</evidence>
<reference evidence="3" key="1">
    <citation type="submission" date="2016-10" db="EMBL/GenBank/DDBJ databases">
        <authorList>
            <person name="Varghese N."/>
            <person name="Submissions S."/>
        </authorList>
    </citation>
    <scope>NUCLEOTIDE SEQUENCE [LARGE SCALE GENOMIC DNA]</scope>
    <source>
        <strain evidence="3">DSM 11706</strain>
    </source>
</reference>
<name>A0A1I5Z759_9BACI</name>
<sequence length="289" mass="33133">MKIGLIGLDTSHSEIFTRLLNDSEDAHHVKGAQITHVIPTYSEDLRISRERFPQYYEIVTNKYGVIPVEDVEEFMTVVDAVIIGTVDGRNHLEWLKKVVSYSKPVFIDKPIVMNSGEMKELINLSKIYNTPVMSSSSLRFSESVVQAKSADIQSGYFFGPTPRQEQMPGYFWYGIHLVEMVVTIFGTEVEKMKVETYKDCEQIHMTFSNGKHAIIRGENEWHNRFGATLHTKENVHSLRLWEEEKPYYAGLIEQVVQFFETGVSPVPIEETKEIVGLLEEISSLCSKQF</sequence>
<dbReference type="InterPro" id="IPR000683">
    <property type="entry name" value="Gfo/Idh/MocA-like_OxRdtase_N"/>
</dbReference>
<dbReference type="RefSeq" id="WP_093537186.1">
    <property type="nucleotide sequence ID" value="NZ_FOXU01000004.1"/>
</dbReference>